<keyword evidence="3" id="KW-1185">Reference proteome</keyword>
<dbReference type="KEGG" id="bpor:BPO_0867"/>
<dbReference type="Proteomes" id="UP001432059">
    <property type="component" value="Chromosome"/>
</dbReference>
<protein>
    <submittedName>
        <fullName evidence="2">N-acetyltransferase GCN5</fullName>
    </submittedName>
</protein>
<dbReference type="Gene3D" id="3.40.630.30">
    <property type="match status" value="1"/>
</dbReference>
<sequence>MVIERATLSDVEDIWKIILYAKESRRLQGSEQWQNGYPFRRTIIQDIEKGWGYVVRIDGKVEAYVAVITEGEPAYEAIEGQWLKDGDYWTVHRMAVSEAAKGKRLGQWMLQAVGDKAVENKVFSIRIDTNFDNLAMLKILENLEYTYCGEVQYNASPRKAFEKVLMV</sequence>
<dbReference type="SUPFAM" id="SSF55729">
    <property type="entry name" value="Acyl-CoA N-acyltransferases (Nat)"/>
    <property type="match status" value="1"/>
</dbReference>
<dbReference type="Pfam" id="PF00583">
    <property type="entry name" value="Acetyltransf_1"/>
    <property type="match status" value="1"/>
</dbReference>
<dbReference type="InterPro" id="IPR016181">
    <property type="entry name" value="Acyl_CoA_acyltransferase"/>
</dbReference>
<dbReference type="InterPro" id="IPR000182">
    <property type="entry name" value="GNAT_dom"/>
</dbReference>
<dbReference type="GO" id="GO:0016747">
    <property type="term" value="F:acyltransferase activity, transferring groups other than amino-acyl groups"/>
    <property type="evidence" value="ECO:0007669"/>
    <property type="project" value="InterPro"/>
</dbReference>
<gene>
    <name evidence="2" type="ORF">BPO_0867</name>
</gene>
<evidence type="ECO:0000259" key="1">
    <source>
        <dbReference type="PROSITE" id="PS51186"/>
    </source>
</evidence>
<feature type="domain" description="N-acetyltransferase" evidence="1">
    <location>
        <begin position="1"/>
        <end position="167"/>
    </location>
</feature>
<dbReference type="RefSeq" id="WP_327985134.1">
    <property type="nucleotide sequence ID" value="NZ_CP136426.1"/>
</dbReference>
<dbReference type="EMBL" id="CP136426">
    <property type="protein sequence ID" value="WOC51514.1"/>
    <property type="molecule type" value="Genomic_DNA"/>
</dbReference>
<evidence type="ECO:0000313" key="3">
    <source>
        <dbReference type="Proteomes" id="UP001432059"/>
    </source>
</evidence>
<evidence type="ECO:0000313" key="2">
    <source>
        <dbReference type="EMBL" id="WOC51514.1"/>
    </source>
</evidence>
<organism evidence="2 3">
    <name type="scientific">Bergeyella porcorum</name>
    <dbReference type="NCBI Taxonomy" id="1735111"/>
    <lineage>
        <taxon>Bacteria</taxon>
        <taxon>Pseudomonadati</taxon>
        <taxon>Bacteroidota</taxon>
        <taxon>Flavobacteriia</taxon>
        <taxon>Flavobacteriales</taxon>
        <taxon>Weeksellaceae</taxon>
        <taxon>Bergeyella</taxon>
    </lineage>
</organism>
<proteinExistence type="predicted"/>
<accession>A0AAU0EYW9</accession>
<reference evidence="2" key="1">
    <citation type="submission" date="2023-10" db="EMBL/GenBank/DDBJ databases">
        <title>Characterization and whole genome sequencing of a novel strain of Bergeyella porcorum QD2021 isolated from pig.</title>
        <authorList>
            <person name="Liu G."/>
            <person name="Chen C."/>
            <person name="Han X."/>
        </authorList>
    </citation>
    <scope>NUCLEOTIDE SEQUENCE</scope>
    <source>
        <strain evidence="2">QD2021</strain>
    </source>
</reference>
<dbReference type="AlphaFoldDB" id="A0AAU0EYW9"/>
<dbReference type="PROSITE" id="PS51186">
    <property type="entry name" value="GNAT"/>
    <property type="match status" value="1"/>
</dbReference>
<name>A0AAU0EYW9_9FLAO</name>